<dbReference type="SUPFAM" id="SSF50475">
    <property type="entry name" value="FMN-binding split barrel"/>
    <property type="match status" value="1"/>
</dbReference>
<feature type="region of interest" description="Disordered" evidence="1">
    <location>
        <begin position="1"/>
        <end position="36"/>
    </location>
</feature>
<evidence type="ECO:0000259" key="2">
    <source>
        <dbReference type="Pfam" id="PF01243"/>
    </source>
</evidence>
<sequence>MIDQSFPPLITELPPRTAVGGHTGDMTSAPARPAEQRKRDTLHRLEHDVDAWVATAAPDGGAPYLVPLSFVWDGATFLFATPATSPTGRNLLNTGVVRLGIGPTRDVVLVEGTAAAVEPADLPEEDAEIFAGKTGFDPRELAAPYLYFRVLPRRIQAWREADELVGRELMRDGEWLVGG</sequence>
<dbReference type="InterPro" id="IPR011576">
    <property type="entry name" value="Pyridox_Oxase_N"/>
</dbReference>
<dbReference type="InterPro" id="IPR012349">
    <property type="entry name" value="Split_barrel_FMN-bd"/>
</dbReference>
<dbReference type="EMBL" id="BMSX01000014">
    <property type="protein sequence ID" value="GGR32455.1"/>
    <property type="molecule type" value="Genomic_DNA"/>
</dbReference>
<keyword evidence="4" id="KW-1185">Reference proteome</keyword>
<dbReference type="Proteomes" id="UP000658320">
    <property type="component" value="Unassembled WGS sequence"/>
</dbReference>
<name>A0A918FD84_9ACTN</name>
<organism evidence="3 4">
    <name type="scientific">Streptomyces aurantiogriseus</name>
    <dbReference type="NCBI Taxonomy" id="66870"/>
    <lineage>
        <taxon>Bacteria</taxon>
        <taxon>Bacillati</taxon>
        <taxon>Actinomycetota</taxon>
        <taxon>Actinomycetes</taxon>
        <taxon>Kitasatosporales</taxon>
        <taxon>Streptomycetaceae</taxon>
        <taxon>Streptomyces</taxon>
    </lineage>
</organism>
<dbReference type="AlphaFoldDB" id="A0A918FD84"/>
<protein>
    <recommendedName>
        <fullName evidence="2">Pyridoxamine 5'-phosphate oxidase N-terminal domain-containing protein</fullName>
    </recommendedName>
</protein>
<evidence type="ECO:0000256" key="1">
    <source>
        <dbReference type="SAM" id="MobiDB-lite"/>
    </source>
</evidence>
<gene>
    <name evidence="3" type="ORF">GCM10010251_55720</name>
</gene>
<reference evidence="3" key="1">
    <citation type="journal article" date="2014" name="Int. J. Syst. Evol. Microbiol.">
        <title>Complete genome sequence of Corynebacterium casei LMG S-19264T (=DSM 44701T), isolated from a smear-ripened cheese.</title>
        <authorList>
            <consortium name="US DOE Joint Genome Institute (JGI-PGF)"/>
            <person name="Walter F."/>
            <person name="Albersmeier A."/>
            <person name="Kalinowski J."/>
            <person name="Ruckert C."/>
        </authorList>
    </citation>
    <scope>NUCLEOTIDE SEQUENCE</scope>
    <source>
        <strain evidence="3">JCM 4346</strain>
    </source>
</reference>
<feature type="domain" description="Pyridoxamine 5'-phosphate oxidase N-terminal" evidence="2">
    <location>
        <begin position="51"/>
        <end position="125"/>
    </location>
</feature>
<accession>A0A918FD84</accession>
<evidence type="ECO:0000313" key="4">
    <source>
        <dbReference type="Proteomes" id="UP000658320"/>
    </source>
</evidence>
<proteinExistence type="predicted"/>
<evidence type="ECO:0000313" key="3">
    <source>
        <dbReference type="EMBL" id="GGR32455.1"/>
    </source>
</evidence>
<dbReference type="Gene3D" id="2.30.110.10">
    <property type="entry name" value="Electron Transport, Fmn-binding Protein, Chain A"/>
    <property type="match status" value="1"/>
</dbReference>
<comment type="caution">
    <text evidence="3">The sequence shown here is derived from an EMBL/GenBank/DDBJ whole genome shotgun (WGS) entry which is preliminary data.</text>
</comment>
<reference evidence="3" key="2">
    <citation type="submission" date="2020-09" db="EMBL/GenBank/DDBJ databases">
        <authorList>
            <person name="Sun Q."/>
            <person name="Ohkuma M."/>
        </authorList>
    </citation>
    <scope>NUCLEOTIDE SEQUENCE</scope>
    <source>
        <strain evidence="3">JCM 4346</strain>
    </source>
</reference>
<dbReference type="Pfam" id="PF01243">
    <property type="entry name" value="PNPOx_N"/>
    <property type="match status" value="1"/>
</dbReference>